<dbReference type="AlphaFoldDB" id="A0A0P7C0G8"/>
<proteinExistence type="inferred from homology"/>
<dbReference type="STRING" id="1605367.AFM12_13335"/>
<organism evidence="6 7">
    <name type="scientific">Jiulongibacter sediminis</name>
    <dbReference type="NCBI Taxonomy" id="1605367"/>
    <lineage>
        <taxon>Bacteria</taxon>
        <taxon>Pseudomonadati</taxon>
        <taxon>Bacteroidota</taxon>
        <taxon>Cytophagia</taxon>
        <taxon>Cytophagales</taxon>
        <taxon>Leadbetterellaceae</taxon>
        <taxon>Jiulongibacter</taxon>
    </lineage>
</organism>
<sequence length="220" mass="24617">MSKKAVIFDMDGVICHTNPYHSKAFRVFFEKRGLNPTDQEFAEHMFGKSNSYILKHFLGREIVGDEFKQMEDEKEGLFREIYANEIEPISGFLNWLELLKTNGFKTGVATSAPRANLDLIMGKLGFEPQMESIMASEDVSKHKPDPEVYLTTAANLGVEPQNCVVFEDSFSGVSAAINAGMKVVGVLSSHTKEELPPCDHHINTYADVSLSQIQTFLKYA</sequence>
<dbReference type="InterPro" id="IPR006439">
    <property type="entry name" value="HAD-SF_hydro_IA"/>
</dbReference>
<accession>A0A0P7C0G8</accession>
<dbReference type="GO" id="GO:0046872">
    <property type="term" value="F:metal ion binding"/>
    <property type="evidence" value="ECO:0007669"/>
    <property type="project" value="UniProtKB-KW"/>
</dbReference>
<dbReference type="EMBL" id="LGTQ01000010">
    <property type="protein sequence ID" value="KPM47490.1"/>
    <property type="molecule type" value="Genomic_DNA"/>
</dbReference>
<keyword evidence="3" id="KW-0479">Metal-binding</keyword>
<evidence type="ECO:0000256" key="3">
    <source>
        <dbReference type="ARBA" id="ARBA00022723"/>
    </source>
</evidence>
<dbReference type="OrthoDB" id="9797743at2"/>
<dbReference type="SFLD" id="SFLDG01135">
    <property type="entry name" value="C1.5.6:_HAD__Beta-PGM__Phospha"/>
    <property type="match status" value="1"/>
</dbReference>
<dbReference type="NCBIfam" id="TIGR01509">
    <property type="entry name" value="HAD-SF-IA-v3"/>
    <property type="match status" value="1"/>
</dbReference>
<dbReference type="Pfam" id="PF13419">
    <property type="entry name" value="HAD_2"/>
    <property type="match status" value="1"/>
</dbReference>
<protein>
    <submittedName>
        <fullName evidence="6">Haloacid dehalogenase</fullName>
    </submittedName>
</protein>
<dbReference type="GO" id="GO:0003824">
    <property type="term" value="F:catalytic activity"/>
    <property type="evidence" value="ECO:0007669"/>
    <property type="project" value="UniProtKB-ARBA"/>
</dbReference>
<dbReference type="SFLD" id="SFLDS00003">
    <property type="entry name" value="Haloacid_Dehalogenase"/>
    <property type="match status" value="1"/>
</dbReference>
<comment type="caution">
    <text evidence="6">The sequence shown here is derived from an EMBL/GenBank/DDBJ whole genome shotgun (WGS) entry which is preliminary data.</text>
</comment>
<dbReference type="PANTHER" id="PTHR46193:SF18">
    <property type="entry name" value="HEXITOL PHOSPHATASE B"/>
    <property type="match status" value="1"/>
</dbReference>
<keyword evidence="5" id="KW-0119">Carbohydrate metabolism</keyword>
<comment type="cofactor">
    <cofactor evidence="1">
        <name>Mg(2+)</name>
        <dbReference type="ChEBI" id="CHEBI:18420"/>
    </cofactor>
</comment>
<evidence type="ECO:0000256" key="1">
    <source>
        <dbReference type="ARBA" id="ARBA00001946"/>
    </source>
</evidence>
<name>A0A0P7C0G8_9BACT</name>
<dbReference type="Gene3D" id="3.40.50.1000">
    <property type="entry name" value="HAD superfamily/HAD-like"/>
    <property type="match status" value="1"/>
</dbReference>
<dbReference type="InterPro" id="IPR051600">
    <property type="entry name" value="Beta-PGM-like"/>
</dbReference>
<dbReference type="Proteomes" id="UP000050454">
    <property type="component" value="Unassembled WGS sequence"/>
</dbReference>
<evidence type="ECO:0000313" key="7">
    <source>
        <dbReference type="Proteomes" id="UP000050454"/>
    </source>
</evidence>
<keyword evidence="4" id="KW-0460">Magnesium</keyword>
<dbReference type="PATRIC" id="fig|1605367.3.peg.60"/>
<evidence type="ECO:0000256" key="4">
    <source>
        <dbReference type="ARBA" id="ARBA00022842"/>
    </source>
</evidence>
<gene>
    <name evidence="6" type="ORF">AFM12_13335</name>
</gene>
<dbReference type="InterPro" id="IPR023214">
    <property type="entry name" value="HAD_sf"/>
</dbReference>
<dbReference type="SFLD" id="SFLDG01129">
    <property type="entry name" value="C1.5:_HAD__Beta-PGM__Phosphata"/>
    <property type="match status" value="1"/>
</dbReference>
<dbReference type="InterPro" id="IPR036412">
    <property type="entry name" value="HAD-like_sf"/>
</dbReference>
<dbReference type="Gene3D" id="1.10.150.240">
    <property type="entry name" value="Putative phosphatase, domain 2"/>
    <property type="match status" value="1"/>
</dbReference>
<dbReference type="RefSeq" id="WP_055149052.1">
    <property type="nucleotide sequence ID" value="NZ_JXSZ01000010.1"/>
</dbReference>
<evidence type="ECO:0000256" key="5">
    <source>
        <dbReference type="ARBA" id="ARBA00023277"/>
    </source>
</evidence>
<evidence type="ECO:0000313" key="6">
    <source>
        <dbReference type="EMBL" id="KPM47490.1"/>
    </source>
</evidence>
<dbReference type="InterPro" id="IPR041492">
    <property type="entry name" value="HAD_2"/>
</dbReference>
<dbReference type="PANTHER" id="PTHR46193">
    <property type="entry name" value="6-PHOSPHOGLUCONATE PHOSPHATASE"/>
    <property type="match status" value="1"/>
</dbReference>
<comment type="similarity">
    <text evidence="2">Belongs to the HAD-like hydrolase superfamily. CbbY/CbbZ/Gph/YieH family.</text>
</comment>
<keyword evidence="7" id="KW-1185">Reference proteome</keyword>
<dbReference type="SUPFAM" id="SSF56784">
    <property type="entry name" value="HAD-like"/>
    <property type="match status" value="1"/>
</dbReference>
<dbReference type="InterPro" id="IPR023198">
    <property type="entry name" value="PGP-like_dom2"/>
</dbReference>
<reference evidence="6 7" key="1">
    <citation type="submission" date="2015-07" db="EMBL/GenBank/DDBJ databases">
        <title>The draft genome sequence of Leadbetterella sp. JN14-9.</title>
        <authorList>
            <person name="Liu Y."/>
            <person name="Du J."/>
            <person name="Shao Z."/>
        </authorList>
    </citation>
    <scope>NUCLEOTIDE SEQUENCE [LARGE SCALE GENOMIC DNA]</scope>
    <source>
        <strain evidence="6 7">JN14-9</strain>
    </source>
</reference>
<evidence type="ECO:0000256" key="2">
    <source>
        <dbReference type="ARBA" id="ARBA00006171"/>
    </source>
</evidence>